<evidence type="ECO:0000259" key="11">
    <source>
        <dbReference type="Pfam" id="PF04560"/>
    </source>
</evidence>
<comment type="catalytic activity">
    <reaction evidence="5 6 8">
        <text>RNA(n) + a ribonucleoside 5'-triphosphate = RNA(n+1) + diphosphate</text>
        <dbReference type="Rhea" id="RHEA:21248"/>
        <dbReference type="Rhea" id="RHEA-COMP:14527"/>
        <dbReference type="Rhea" id="RHEA-COMP:17342"/>
        <dbReference type="ChEBI" id="CHEBI:33019"/>
        <dbReference type="ChEBI" id="CHEBI:61557"/>
        <dbReference type="ChEBI" id="CHEBI:140395"/>
        <dbReference type="EC" id="2.7.7.6"/>
    </reaction>
</comment>
<comment type="function">
    <text evidence="6 8">DNA-dependent RNA polymerase catalyzes the transcription of DNA into RNA using the four ribonucleoside triphosphates as substrates.</text>
</comment>
<dbReference type="Gene3D" id="3.90.1100.10">
    <property type="match status" value="2"/>
</dbReference>
<name>A0ABN8TYY6_9VIBR</name>
<evidence type="ECO:0000313" key="16">
    <source>
        <dbReference type="EMBL" id="CAH8240748.1"/>
    </source>
</evidence>
<proteinExistence type="inferred from homology"/>
<keyword evidence="9" id="KW-0175">Coiled coil</keyword>
<dbReference type="Pfam" id="PF04560">
    <property type="entry name" value="RNA_pol_Rpb2_7"/>
    <property type="match status" value="1"/>
</dbReference>
<dbReference type="RefSeq" id="WP_168523628.1">
    <property type="nucleotide sequence ID" value="NZ_CALYLA010000020.1"/>
</dbReference>
<dbReference type="InterPro" id="IPR015712">
    <property type="entry name" value="DNA-dir_RNA_pol_su2"/>
</dbReference>
<keyword evidence="2 6" id="KW-0808">Transferase</keyword>
<dbReference type="GO" id="GO:0003899">
    <property type="term" value="F:DNA-directed RNA polymerase activity"/>
    <property type="evidence" value="ECO:0007669"/>
    <property type="project" value="UniProtKB-EC"/>
</dbReference>
<comment type="similarity">
    <text evidence="6 7">Belongs to the RNA polymerase beta chain family.</text>
</comment>
<feature type="domain" description="RNA polymerase Rpb2" evidence="14">
    <location>
        <begin position="513"/>
        <end position="580"/>
    </location>
</feature>
<protein>
    <recommendedName>
        <fullName evidence="6 8">DNA-directed RNA polymerase subunit beta</fullName>
        <shortName evidence="6">RNAP subunit beta</shortName>
        <ecNumber evidence="6 8">2.7.7.6</ecNumber>
    </recommendedName>
    <alternativeName>
        <fullName evidence="6">RNA polymerase subunit beta</fullName>
    </alternativeName>
    <alternativeName>
        <fullName evidence="6">Transcriptase subunit beta</fullName>
    </alternativeName>
</protein>
<dbReference type="Gene3D" id="2.40.50.100">
    <property type="match status" value="1"/>
</dbReference>
<evidence type="ECO:0000313" key="17">
    <source>
        <dbReference type="Proteomes" id="UP001152658"/>
    </source>
</evidence>
<dbReference type="NCBIfam" id="NF001616">
    <property type="entry name" value="PRK00405.1"/>
    <property type="match status" value="1"/>
</dbReference>
<dbReference type="Pfam" id="PF04561">
    <property type="entry name" value="RNA_pol_Rpb2_2"/>
    <property type="match status" value="2"/>
</dbReference>
<dbReference type="InterPro" id="IPR007121">
    <property type="entry name" value="RNA_pol_bsu_CS"/>
</dbReference>
<evidence type="ECO:0000259" key="14">
    <source>
        <dbReference type="Pfam" id="PF04565"/>
    </source>
</evidence>
<evidence type="ECO:0000256" key="6">
    <source>
        <dbReference type="HAMAP-Rule" id="MF_01321"/>
    </source>
</evidence>
<dbReference type="Gene3D" id="3.90.1110.10">
    <property type="entry name" value="RNA polymerase Rpb2, domain 2"/>
    <property type="match status" value="1"/>
</dbReference>
<dbReference type="Pfam" id="PF04565">
    <property type="entry name" value="RNA_pol_Rpb2_3"/>
    <property type="match status" value="1"/>
</dbReference>
<dbReference type="SUPFAM" id="SSF64484">
    <property type="entry name" value="beta and beta-prime subunits of DNA dependent RNA-polymerase"/>
    <property type="match status" value="1"/>
</dbReference>
<feature type="domain" description="RNA polymerase Rpb2" evidence="12">
    <location>
        <begin position="342"/>
        <end position="454"/>
    </location>
</feature>
<comment type="caution">
    <text evidence="16">The sequence shown here is derived from an EMBL/GenBank/DDBJ whole genome shotgun (WGS) entry which is preliminary data.</text>
</comment>
<feature type="domain" description="RNA polymerase Rpb2" evidence="11">
    <location>
        <begin position="1265"/>
        <end position="1340"/>
    </location>
</feature>
<dbReference type="Pfam" id="PF10385">
    <property type="entry name" value="RNA_pol_Rpb2_45"/>
    <property type="match status" value="1"/>
</dbReference>
<dbReference type="InterPro" id="IPR007120">
    <property type="entry name" value="DNA-dir_RNAP_su2_dom"/>
</dbReference>
<evidence type="ECO:0000256" key="9">
    <source>
        <dbReference type="SAM" id="Coils"/>
    </source>
</evidence>
<evidence type="ECO:0000256" key="5">
    <source>
        <dbReference type="ARBA" id="ARBA00048552"/>
    </source>
</evidence>
<dbReference type="NCBIfam" id="TIGR02013">
    <property type="entry name" value="rpoB"/>
    <property type="match status" value="1"/>
</dbReference>
<dbReference type="InterPro" id="IPR014724">
    <property type="entry name" value="RNA_pol_RPB2_OB-fold"/>
</dbReference>
<dbReference type="HAMAP" id="MF_01321">
    <property type="entry name" value="RNApol_bact_RpoB"/>
    <property type="match status" value="1"/>
</dbReference>
<feature type="coiled-coil region" evidence="9">
    <location>
        <begin position="936"/>
        <end position="963"/>
    </location>
</feature>
<dbReference type="InterPro" id="IPR019462">
    <property type="entry name" value="DNA-dir_RNA_pol_bsu_external_1"/>
</dbReference>
<keyword evidence="17" id="KW-1185">Reference proteome</keyword>
<comment type="subunit">
    <text evidence="6 8">The RNAP catalytic core consists of 2 alpha, 1 beta, 1 beta' and 1 omega subunit. When a sigma factor is associated with the core the holoenzyme is formed, which can initiate transcription.</text>
</comment>
<evidence type="ECO:0000256" key="3">
    <source>
        <dbReference type="ARBA" id="ARBA00022695"/>
    </source>
</evidence>
<evidence type="ECO:0000259" key="15">
    <source>
        <dbReference type="Pfam" id="PF10385"/>
    </source>
</evidence>
<dbReference type="InterPro" id="IPR007644">
    <property type="entry name" value="RNA_pol_bsu_protrusion"/>
</dbReference>
<dbReference type="Gene3D" id="2.30.150.10">
    <property type="entry name" value="DNA-directed RNA polymerase, beta subunit, external 1 domain"/>
    <property type="match status" value="1"/>
</dbReference>
<evidence type="ECO:0000256" key="2">
    <source>
        <dbReference type="ARBA" id="ARBA00022679"/>
    </source>
</evidence>
<evidence type="ECO:0000256" key="1">
    <source>
        <dbReference type="ARBA" id="ARBA00022478"/>
    </source>
</evidence>
<evidence type="ECO:0000256" key="4">
    <source>
        <dbReference type="ARBA" id="ARBA00023163"/>
    </source>
</evidence>
<dbReference type="CDD" id="cd00653">
    <property type="entry name" value="RNA_pol_B_RPB2"/>
    <property type="match status" value="1"/>
</dbReference>
<sequence length="1342" mass="149494">MVYSYTEKKRIRKDFGTRPQVLDIPYLLSIQLDSFDKFIEQDPEGQYGLEAAFRSVFPIQSYNGNSELQYVSYRLGEPVFDVKECQIRGVTYSKPLRVKLRLVIFDKDAPAGTVKDIKEQEVYMGEIPLMTDNGTFVINGTERVIVSQLHRSPGVFFDSDKGKTHSSGKVLYNARVIPYRGSWLDFEFDPKDNLYVRIDRRRKLPASIILRALGKSTEEILDLFFEKVNFEVKDKTLLMALVPERLRGETASFDIEANGTVYVEQGRRVTARHIRQLEKDGVEFIDVPVEYIVGKVASKDYINEATGEIIVAANQEISLEALANLSQAGYKQLEVLFTNDLDHGPFISETLRIDSTVDRISALVEIYRMMRPGEPPTKEAAESLFESLFFSEERYDLSTVGRMKFNSSIEREDAGEQGTLDETDIIEVMKKLIAIRNGIGEVDDIDHLGNRRIRSVGEMAENQFRVGLVRVERAVKERLSLGDLDAIMPQDLINAKPISAAVKEFFGSSQLSQFMDQNNPLSEVTHKRRISALGPGGLTRERAGFEVRDVHVTHYGRLCPIETPEGPNIGLINSLSAFARCNEYGFLETPYRRVVDGVVTDEVDYLSAIQEGQFVIAQANAILTEEGTFADELITARQKGESGLHPREHVDYMDVATNQVVSIAASLIPFLEHDDANRALMGANMQRQAVPTLRAEKPLVGTGIERNVAVDSGVTAVAKRGGMVQSVDASRIVVKVNEDELVPGEAGIDIYNLTKYTRSNQNTCINQRPTVMPGEPVARGDVLADGPSTDLGELALGQNMRIAFMPWNGYNFEDSILVSERVVQEDRFTTIHIQELSCVARDTKLGSEEITADIPNVGESALSKLDESGIVYIGAEVKGGDILVGKVTPKGETQLTPEEKLLRAIFGEKASDVKDTSLRVPNSVSGTIIDVQVFTRDGVEKDKRALEIEHMQLKEAKKDLTEEFQIFEGGLLARVKAVLLNGGYSEAKLDSIDRKKWLEQTLEDDELQSQLEQLAEQWDELKADFDKKFEAKRRKITQGDDLAPGVLKIVKVYLAVKRRIQPGDKMAGRHGNKGVISKINPVEDMPYDENGQPVDIVLNPLGVPSRMNIGQILEVHLGLAAKGIGDKINQMVKEQQELAKFREFLQKVYDLGDTRQKVDIATLSDDEVRTLVGNLRGGLPIATPVFDGASEASIKELLSLGDLPTSGQLTLFDGRTGDAFERPVTVGYMYMLKLNHLVDDKMHARSTGSYSLVTQQPLGGKAQFGGQRFGEMEVWALEAYGAAYTLQEMLTVKSDDVNGRTKMYKNIVDGDHSMEPGMPESFNVLLKEIRSLGINIELEDEE</sequence>
<dbReference type="InterPro" id="IPR042107">
    <property type="entry name" value="DNA-dir_RNA_pol_bsu_ext_1_sf"/>
</dbReference>
<gene>
    <name evidence="6 16" type="primary">rpoB</name>
    <name evidence="16" type="ORF">VAE063_960085</name>
</gene>
<reference evidence="16" key="1">
    <citation type="submission" date="2022-06" db="EMBL/GenBank/DDBJ databases">
        <authorList>
            <person name="Goudenege D."/>
            <person name="Le Roux F."/>
        </authorList>
    </citation>
    <scope>NUCLEOTIDE SEQUENCE</scope>
    <source>
        <strain evidence="16">12-063</strain>
    </source>
</reference>
<dbReference type="PROSITE" id="PS01166">
    <property type="entry name" value="RNA_POL_BETA"/>
    <property type="match status" value="1"/>
</dbReference>
<dbReference type="Gene3D" id="3.90.1800.10">
    <property type="entry name" value="RNA polymerase alpha subunit dimerisation domain"/>
    <property type="match status" value="1"/>
</dbReference>
<evidence type="ECO:0000256" key="8">
    <source>
        <dbReference type="RuleBase" id="RU363031"/>
    </source>
</evidence>
<evidence type="ECO:0000256" key="7">
    <source>
        <dbReference type="RuleBase" id="RU000434"/>
    </source>
</evidence>
<evidence type="ECO:0000259" key="12">
    <source>
        <dbReference type="Pfam" id="PF04561"/>
    </source>
</evidence>
<dbReference type="Pfam" id="PF04563">
    <property type="entry name" value="RNA_pol_Rpb2_1"/>
    <property type="match status" value="1"/>
</dbReference>
<dbReference type="Gene3D" id="2.40.50.150">
    <property type="match status" value="1"/>
</dbReference>
<dbReference type="EC" id="2.7.7.6" evidence="6 8"/>
<evidence type="ECO:0000259" key="10">
    <source>
        <dbReference type="Pfam" id="PF00562"/>
    </source>
</evidence>
<dbReference type="InterPro" id="IPR037033">
    <property type="entry name" value="DNA-dir_RNAP_su2_hyb_sf"/>
</dbReference>
<feature type="domain" description="DNA-directed RNA polymerase subunit 2 hybrid-binding" evidence="10">
    <location>
        <begin position="717"/>
        <end position="1263"/>
    </location>
</feature>
<dbReference type="InterPro" id="IPR037034">
    <property type="entry name" value="RNA_pol_Rpb2_2_sf"/>
</dbReference>
<keyword evidence="3 6" id="KW-0548">Nucleotidyltransferase</keyword>
<dbReference type="EMBL" id="CALYLK010000137">
    <property type="protein sequence ID" value="CAH8240748.1"/>
    <property type="molecule type" value="Genomic_DNA"/>
</dbReference>
<dbReference type="InterPro" id="IPR010243">
    <property type="entry name" value="RNA_pol_bsu_bac"/>
</dbReference>
<dbReference type="Gene3D" id="2.40.270.10">
    <property type="entry name" value="DNA-directed RNA polymerase, subunit 2, domain 6"/>
    <property type="match status" value="2"/>
</dbReference>
<dbReference type="InterPro" id="IPR007641">
    <property type="entry name" value="RNA_pol_Rpb2_7"/>
</dbReference>
<keyword evidence="1 6" id="KW-0240">DNA-directed RNA polymerase</keyword>
<dbReference type="InterPro" id="IPR007645">
    <property type="entry name" value="RNA_pol_Rpb2_3"/>
</dbReference>
<dbReference type="Pfam" id="PF00562">
    <property type="entry name" value="RNA_pol_Rpb2_6"/>
    <property type="match status" value="1"/>
</dbReference>
<keyword evidence="4 6" id="KW-0804">Transcription</keyword>
<dbReference type="InterPro" id="IPR007642">
    <property type="entry name" value="RNA_pol_Rpb2_2"/>
</dbReference>
<evidence type="ECO:0000259" key="13">
    <source>
        <dbReference type="Pfam" id="PF04563"/>
    </source>
</evidence>
<dbReference type="PANTHER" id="PTHR20856">
    <property type="entry name" value="DNA-DIRECTED RNA POLYMERASE I SUBUNIT 2"/>
    <property type="match status" value="1"/>
</dbReference>
<organism evidence="16 17">
    <name type="scientific">Vibrio aestuarianus</name>
    <dbReference type="NCBI Taxonomy" id="28171"/>
    <lineage>
        <taxon>Bacteria</taxon>
        <taxon>Pseudomonadati</taxon>
        <taxon>Pseudomonadota</taxon>
        <taxon>Gammaproteobacteria</taxon>
        <taxon>Vibrionales</taxon>
        <taxon>Vibrionaceae</taxon>
        <taxon>Vibrio</taxon>
    </lineage>
</organism>
<feature type="domain" description="DNA-directed RNA polymerase beta subunit external 1" evidence="15">
    <location>
        <begin position="591"/>
        <end position="656"/>
    </location>
</feature>
<accession>A0ABN8TYY6</accession>
<feature type="domain" description="RNA polymerase Rpb2" evidence="12">
    <location>
        <begin position="151"/>
        <end position="225"/>
    </location>
</feature>
<feature type="domain" description="RNA polymerase beta subunit protrusion" evidence="13">
    <location>
        <begin position="27"/>
        <end position="499"/>
    </location>
</feature>
<dbReference type="Proteomes" id="UP001152658">
    <property type="component" value="Unassembled WGS sequence"/>
</dbReference>